<dbReference type="NCBIfam" id="TIGR04183">
    <property type="entry name" value="Por_Secre_tail"/>
    <property type="match status" value="1"/>
</dbReference>
<dbReference type="Gene3D" id="3.20.20.80">
    <property type="entry name" value="Glycosidases"/>
    <property type="match status" value="1"/>
</dbReference>
<feature type="domain" description="CBM6" evidence="5">
    <location>
        <begin position="824"/>
        <end position="948"/>
    </location>
</feature>
<dbReference type="Proteomes" id="UP000682802">
    <property type="component" value="Chromosome 2"/>
</dbReference>
<evidence type="ECO:0000313" key="7">
    <source>
        <dbReference type="Proteomes" id="UP000682802"/>
    </source>
</evidence>
<dbReference type="RefSeq" id="WP_144076467.1">
    <property type="nucleotide sequence ID" value="NZ_CP076129.1"/>
</dbReference>
<keyword evidence="1 4" id="KW-0732">Signal</keyword>
<evidence type="ECO:0000256" key="3">
    <source>
        <dbReference type="ARBA" id="ARBA00023295"/>
    </source>
</evidence>
<dbReference type="EMBL" id="CP076129">
    <property type="protein sequence ID" value="QWG09803.1"/>
    <property type="molecule type" value="Genomic_DNA"/>
</dbReference>
<dbReference type="InterPro" id="IPR006584">
    <property type="entry name" value="Cellulose-bd_IV"/>
</dbReference>
<dbReference type="Gene3D" id="2.60.120.260">
    <property type="entry name" value="Galactose-binding domain-like"/>
    <property type="match status" value="4"/>
</dbReference>
<accession>A0ABX8H2F0</accession>
<evidence type="ECO:0000259" key="5">
    <source>
        <dbReference type="PROSITE" id="PS51175"/>
    </source>
</evidence>
<evidence type="ECO:0000313" key="6">
    <source>
        <dbReference type="EMBL" id="QWG09803.1"/>
    </source>
</evidence>
<dbReference type="InterPro" id="IPR008979">
    <property type="entry name" value="Galactose-bd-like_sf"/>
</dbReference>
<dbReference type="InterPro" id="IPR050386">
    <property type="entry name" value="Glycosyl_hydrolase_5"/>
</dbReference>
<sequence>MKNKLILILSALLFNFTLSTYAQYLHAEGREIHDGDGNNFIIRSMGLGGWMLQEGYLMKSDGAYGTQWAFKQKLAETIGEARTEEFYDAWLANHCTKADIDSLKAWGFNTVRVPLHYNLFTLPIEDEPIITENTWLTKGFDMMDELLSWCEANEMYVILDLHAAPGGQGANADICDYDPSKPSLWESEHNRNKMVALWGKLAERYANEKWVGGYDLLNETNWTLPNENALMLELYLNVTEAIRAVDQNHILFIEGNSWANDYTGLTPPWDNNMAYSFHKYWSYNRANDLDWVITLGEEYNVPLWLGETGENSNTWYTDLIALCEANNVGWSWWPLKKAGINNPMEVPMNEDYEYLMRYWKGEETVALTEDEAYNAVMTYARNYNIANVKIKYDVVDAMMRQPYTTETIPFKNHLLGENIYLSDYDLGRNGSAYSDNTVANYSMNTNEFVAWNTGWSYRNDGVDMQKCTDTETNGYNLGWVETNEWLQYTINVPTSKVYDLLIRNASATDDAAIIQLLIDDVAVGATMHLDNTGGWDLWEDKVFSDIVLSEGTHKIKLLLARGGSNLNYMRFTNARPLSSIETTIEKAYTNQQGTQIQLVLNKEWDQNQALSLEDVAIKVNNESSTITSIGYNATNKRLIDITIDREILFKDNIALTVNSTHLIAEDGSNVGTVANLNVENTTYLIHQLPGNIKAENYFVNSGFELEECLDTDGGNNLSFADRDDYVDYKVQVAEEGFYELTYRIATAYMNAKVEVIILGDDGIPIGIQTSTFVSTDGWQQWDDFVTSAHLKQGEYILRFKVKEGSVNINRMSFTNKVNSLSIPGKIQTEFYTVNQGLNFEHCADAFGGYNTSYADPGDYLDFNVEIQEATVYNINYRVAAAYENAGSASLSLISSTDTTLLTTTAFEKTGGWQDWNTFSSEVVLPEGNFTLRLTIESKEFNLNWVDFTPKNYVIHTLPANINVGEHYFNHMVTFDSTLSSNGTPAIVQPQIGSYLEFMVNVPTSGLYDVTYNAATPLDNTGKTSLYQVINNEETLLSEYTFTNTGGYSEWENQESTLQLTEGEYLLKIQVDNSSFNLKSIDFKLHVEDDIISSFVAQELSKIKVYPNPTNQNIKIDLHQKDSLKSIELYTIRGQKLREIQVDNQRFYTIDLSTLQKGIYILKLNDNDSTTVTRVVKN</sequence>
<dbReference type="PANTHER" id="PTHR31297">
    <property type="entry name" value="GLUCAN ENDO-1,6-BETA-GLUCOSIDASE B"/>
    <property type="match status" value="1"/>
</dbReference>
<organism evidence="6 7">
    <name type="scientific">Flammeovirga kamogawensis</name>
    <dbReference type="NCBI Taxonomy" id="373891"/>
    <lineage>
        <taxon>Bacteria</taxon>
        <taxon>Pseudomonadati</taxon>
        <taxon>Bacteroidota</taxon>
        <taxon>Cytophagia</taxon>
        <taxon>Cytophagales</taxon>
        <taxon>Flammeovirgaceae</taxon>
        <taxon>Flammeovirga</taxon>
    </lineage>
</organism>
<dbReference type="InterPro" id="IPR026444">
    <property type="entry name" value="Secre_tail"/>
</dbReference>
<keyword evidence="3" id="KW-0326">Glycosidase</keyword>
<dbReference type="CDD" id="cd04080">
    <property type="entry name" value="CBM6_cellulase-like"/>
    <property type="match status" value="3"/>
</dbReference>
<dbReference type="SUPFAM" id="SSF49785">
    <property type="entry name" value="Galactose-binding domain-like"/>
    <property type="match status" value="4"/>
</dbReference>
<evidence type="ECO:0000256" key="4">
    <source>
        <dbReference type="SAM" id="SignalP"/>
    </source>
</evidence>
<evidence type="ECO:0000256" key="2">
    <source>
        <dbReference type="ARBA" id="ARBA00022801"/>
    </source>
</evidence>
<dbReference type="PANTHER" id="PTHR31297:SF13">
    <property type="entry name" value="PUTATIVE-RELATED"/>
    <property type="match status" value="1"/>
</dbReference>
<feature type="chain" id="PRO_5046209075" evidence="4">
    <location>
        <begin position="23"/>
        <end position="1177"/>
    </location>
</feature>
<dbReference type="SUPFAM" id="SSF51445">
    <property type="entry name" value="(Trans)glycosidases"/>
    <property type="match status" value="1"/>
</dbReference>
<evidence type="ECO:0000256" key="1">
    <source>
        <dbReference type="ARBA" id="ARBA00022729"/>
    </source>
</evidence>
<feature type="domain" description="CBM6" evidence="5">
    <location>
        <begin position="959"/>
        <end position="1083"/>
    </location>
</feature>
<proteinExistence type="predicted"/>
<dbReference type="Pfam" id="PF18962">
    <property type="entry name" value="Por_Secre_tail"/>
    <property type="match status" value="1"/>
</dbReference>
<reference evidence="6 7" key="1">
    <citation type="submission" date="2021-05" db="EMBL/GenBank/DDBJ databases">
        <title>Comparative genomic studies on the polysaccharide-degrading batcterial strains of the Flammeovirga genus.</title>
        <authorList>
            <person name="Zewei F."/>
            <person name="Zheng Z."/>
            <person name="Yu L."/>
            <person name="Ruyue G."/>
            <person name="Yanhong M."/>
            <person name="Yuanyuan C."/>
            <person name="Jingyan G."/>
            <person name="Wenjun H."/>
        </authorList>
    </citation>
    <scope>NUCLEOTIDE SEQUENCE [LARGE SCALE GENOMIC DNA]</scope>
    <source>
        <strain evidence="6 7">YS10</strain>
    </source>
</reference>
<feature type="domain" description="CBM6" evidence="5">
    <location>
        <begin position="444"/>
        <end position="572"/>
    </location>
</feature>
<feature type="domain" description="CBM6" evidence="5">
    <location>
        <begin position="690"/>
        <end position="814"/>
    </location>
</feature>
<dbReference type="Pfam" id="PF00150">
    <property type="entry name" value="Cellulase"/>
    <property type="match status" value="1"/>
</dbReference>
<dbReference type="Pfam" id="PF03422">
    <property type="entry name" value="CBM_6"/>
    <property type="match status" value="4"/>
</dbReference>
<dbReference type="PROSITE" id="PS51175">
    <property type="entry name" value="CBM6"/>
    <property type="match status" value="4"/>
</dbReference>
<keyword evidence="2" id="KW-0378">Hydrolase</keyword>
<dbReference type="InterPro" id="IPR001547">
    <property type="entry name" value="Glyco_hydro_5"/>
</dbReference>
<dbReference type="InterPro" id="IPR017853">
    <property type="entry name" value="GH"/>
</dbReference>
<protein>
    <submittedName>
        <fullName evidence="6">Carbohydrate-binding protein</fullName>
    </submittedName>
</protein>
<name>A0ABX8H2F0_9BACT</name>
<keyword evidence="7" id="KW-1185">Reference proteome</keyword>
<dbReference type="InterPro" id="IPR005084">
    <property type="entry name" value="CBM6"/>
</dbReference>
<feature type="signal peptide" evidence="4">
    <location>
        <begin position="1"/>
        <end position="22"/>
    </location>
</feature>
<gene>
    <name evidence="6" type="ORF">KM029_19170</name>
</gene>
<dbReference type="SMART" id="SM00606">
    <property type="entry name" value="CBD_IV"/>
    <property type="match status" value="4"/>
</dbReference>